<accession>A0A1V8SE54</accession>
<proteinExistence type="predicted"/>
<dbReference type="AlphaFoldDB" id="A0A1V8SE54"/>
<dbReference type="EMBL" id="NAJO01000055">
    <property type="protein sequence ID" value="OQN97307.1"/>
    <property type="molecule type" value="Genomic_DNA"/>
</dbReference>
<reference evidence="2" key="1">
    <citation type="submission" date="2017-03" db="EMBL/GenBank/DDBJ databases">
        <title>Genomes of endolithic fungi from Antarctica.</title>
        <authorList>
            <person name="Coleine C."/>
            <person name="Masonjones S."/>
            <person name="Stajich J.E."/>
        </authorList>
    </citation>
    <scope>NUCLEOTIDE SEQUENCE [LARGE SCALE GENOMIC DNA]</scope>
    <source>
        <strain evidence="2">CCFEE 5527</strain>
    </source>
</reference>
<dbReference type="InParanoid" id="A0A1V8SE54"/>
<sequence>MKASVWPTATATTIVQRVLDEHHSPSTIIICSNKEDLMQKLLSERPASEETTESPVVRPSSLLQQPTLRMLATSQTVRLVFCPDVSHLRAYLSVFPAQSEASQTSGMLVLLSPVELHSLTSAFSAQGLNRTFALAVEAANRSSMHLVLAESIPLPTTNVDGDGEPVEQSPIPLTDPWDQEVSIFNVTTKSFGPGGRGWVGRTVQIRRIAERWCTFEQAPSPMPHW</sequence>
<dbReference type="Proteomes" id="UP000192596">
    <property type="component" value="Unassembled WGS sequence"/>
</dbReference>
<keyword evidence="2" id="KW-1185">Reference proteome</keyword>
<comment type="caution">
    <text evidence="1">The sequence shown here is derived from an EMBL/GenBank/DDBJ whole genome shotgun (WGS) entry which is preliminary data.</text>
</comment>
<evidence type="ECO:0000313" key="1">
    <source>
        <dbReference type="EMBL" id="OQN97307.1"/>
    </source>
</evidence>
<evidence type="ECO:0000313" key="2">
    <source>
        <dbReference type="Proteomes" id="UP000192596"/>
    </source>
</evidence>
<gene>
    <name evidence="1" type="ORF">B0A48_16371</name>
</gene>
<organism evidence="1 2">
    <name type="scientific">Cryoendolithus antarcticus</name>
    <dbReference type="NCBI Taxonomy" id="1507870"/>
    <lineage>
        <taxon>Eukaryota</taxon>
        <taxon>Fungi</taxon>
        <taxon>Dikarya</taxon>
        <taxon>Ascomycota</taxon>
        <taxon>Pezizomycotina</taxon>
        <taxon>Dothideomycetes</taxon>
        <taxon>Dothideomycetidae</taxon>
        <taxon>Cladosporiales</taxon>
        <taxon>Cladosporiaceae</taxon>
        <taxon>Cryoendolithus</taxon>
    </lineage>
</organism>
<name>A0A1V8SE54_9PEZI</name>
<protein>
    <submittedName>
        <fullName evidence="1">Uncharacterized protein</fullName>
    </submittedName>
</protein>
<dbReference type="OrthoDB" id="5391496at2759"/>